<evidence type="ECO:0000313" key="5">
    <source>
        <dbReference type="EMBL" id="RHY40786.1"/>
    </source>
</evidence>
<organism evidence="4 6">
    <name type="scientific">Aphanomyces astaci</name>
    <name type="common">Crayfish plague agent</name>
    <dbReference type="NCBI Taxonomy" id="112090"/>
    <lineage>
        <taxon>Eukaryota</taxon>
        <taxon>Sar</taxon>
        <taxon>Stramenopiles</taxon>
        <taxon>Oomycota</taxon>
        <taxon>Saprolegniomycetes</taxon>
        <taxon>Saprolegniales</taxon>
        <taxon>Verrucalvaceae</taxon>
        <taxon>Aphanomyces</taxon>
    </lineage>
</organism>
<dbReference type="PANTHER" id="PTHR22765">
    <property type="entry name" value="RING FINGER AND PROTEASE ASSOCIATED DOMAIN-CONTAINING"/>
    <property type="match status" value="1"/>
</dbReference>
<dbReference type="EMBL" id="QUSZ01009819">
    <property type="protein sequence ID" value="RHX98705.1"/>
    <property type="molecule type" value="Genomic_DNA"/>
</dbReference>
<dbReference type="PROSITE" id="PS50089">
    <property type="entry name" value="ZF_RING_2"/>
    <property type="match status" value="1"/>
</dbReference>
<keyword evidence="1" id="KW-0863">Zinc-finger</keyword>
<feature type="domain" description="RING-type" evidence="3">
    <location>
        <begin position="242"/>
        <end position="285"/>
    </location>
</feature>
<feature type="transmembrane region" description="Helical" evidence="2">
    <location>
        <begin position="25"/>
        <end position="50"/>
    </location>
</feature>
<dbReference type="SUPFAM" id="SSF57850">
    <property type="entry name" value="RING/U-box"/>
    <property type="match status" value="1"/>
</dbReference>
<keyword evidence="2" id="KW-1133">Transmembrane helix</keyword>
<dbReference type="GO" id="GO:0061630">
    <property type="term" value="F:ubiquitin protein ligase activity"/>
    <property type="evidence" value="ECO:0007669"/>
    <property type="project" value="TreeGrafter"/>
</dbReference>
<dbReference type="EMBL" id="QUTC01010051">
    <property type="protein sequence ID" value="RHY40786.1"/>
    <property type="molecule type" value="Genomic_DNA"/>
</dbReference>
<dbReference type="AlphaFoldDB" id="A0A396ZVV1"/>
<keyword evidence="1" id="KW-0862">Zinc</keyword>
<dbReference type="SMART" id="SM00184">
    <property type="entry name" value="RING"/>
    <property type="match status" value="1"/>
</dbReference>
<name>A0A396ZVV1_APHAT</name>
<dbReference type="Proteomes" id="UP000265427">
    <property type="component" value="Unassembled WGS sequence"/>
</dbReference>
<dbReference type="PANTHER" id="PTHR22765:SF434">
    <property type="entry name" value="GB|AAD18119.1-RELATED"/>
    <property type="match status" value="1"/>
</dbReference>
<dbReference type="InterPro" id="IPR001841">
    <property type="entry name" value="Znf_RING"/>
</dbReference>
<keyword evidence="1" id="KW-0479">Metal-binding</keyword>
<evidence type="ECO:0000313" key="4">
    <source>
        <dbReference type="EMBL" id="RHX98705.1"/>
    </source>
</evidence>
<evidence type="ECO:0000313" key="6">
    <source>
        <dbReference type="Proteomes" id="UP000265427"/>
    </source>
</evidence>
<dbReference type="InterPro" id="IPR051826">
    <property type="entry name" value="E3_ubiquitin-ligase_domain"/>
</dbReference>
<keyword evidence="2" id="KW-0472">Membrane</keyword>
<sequence length="300" mass="35221">MESWVLYRVSAAGDVTSAHVQQVCWVLVVVLVSFLGVFSLPLLMLVVYLFHRFVVKQRFDRWTELSVECRDAVLAITQEVSPRTTDLTDFEWFGHSDHFNLSLQTTIESIRINNPRMHTRDPFYETLSIFGPAITPDALALAQWSLLRAVDRYLNFAETKANVEVMLQDFMVKKRLYDEQMNEKKEQLRHRLRKELKWRKDPAEEWEESNWLKKWWRNTCSGFSSVPPPPSAMPPPDGDSCCCICLEEYDSSKDMIQAKCRHVFHEDCLIEWLKLKTSNKCPYCRADILKPTFLQQFFSH</sequence>
<proteinExistence type="predicted"/>
<evidence type="ECO:0000259" key="3">
    <source>
        <dbReference type="PROSITE" id="PS50089"/>
    </source>
</evidence>
<dbReference type="Gene3D" id="3.30.40.10">
    <property type="entry name" value="Zinc/RING finger domain, C3HC4 (zinc finger)"/>
    <property type="match status" value="1"/>
</dbReference>
<dbReference type="GO" id="GO:0006511">
    <property type="term" value="P:ubiquitin-dependent protein catabolic process"/>
    <property type="evidence" value="ECO:0007669"/>
    <property type="project" value="TreeGrafter"/>
</dbReference>
<reference evidence="6 7" key="1">
    <citation type="submission" date="2018-08" db="EMBL/GenBank/DDBJ databases">
        <title>Aphanomyces genome sequencing and annotation.</title>
        <authorList>
            <person name="Minardi D."/>
            <person name="Oidtmann B."/>
            <person name="Van Der Giezen M."/>
            <person name="Studholme D.J."/>
        </authorList>
    </citation>
    <scope>NUCLEOTIDE SEQUENCE [LARGE SCALE GENOMIC DNA]</scope>
    <source>
        <strain evidence="4 6">Kv</strain>
        <strain evidence="5 7">SA</strain>
    </source>
</reference>
<protein>
    <recommendedName>
        <fullName evidence="3">RING-type domain-containing protein</fullName>
    </recommendedName>
</protein>
<evidence type="ECO:0000256" key="1">
    <source>
        <dbReference type="PROSITE-ProRule" id="PRU00175"/>
    </source>
</evidence>
<accession>A0A396ZVV1</accession>
<dbReference type="SMART" id="SM01197">
    <property type="entry name" value="FANCL_C"/>
    <property type="match status" value="1"/>
</dbReference>
<dbReference type="CDD" id="cd16448">
    <property type="entry name" value="RING-H2"/>
    <property type="match status" value="1"/>
</dbReference>
<evidence type="ECO:0000256" key="2">
    <source>
        <dbReference type="SAM" id="Phobius"/>
    </source>
</evidence>
<gene>
    <name evidence="4" type="ORF">DYB36_010086</name>
    <name evidence="5" type="ORF">DYB38_010283</name>
</gene>
<comment type="caution">
    <text evidence="4">The sequence shown here is derived from an EMBL/GenBank/DDBJ whole genome shotgun (WGS) entry which is preliminary data.</text>
</comment>
<dbReference type="Pfam" id="PF13639">
    <property type="entry name" value="zf-RING_2"/>
    <property type="match status" value="1"/>
</dbReference>
<evidence type="ECO:0000313" key="7">
    <source>
        <dbReference type="Proteomes" id="UP000265716"/>
    </source>
</evidence>
<keyword evidence="2" id="KW-0812">Transmembrane</keyword>
<dbReference type="InterPro" id="IPR013083">
    <property type="entry name" value="Znf_RING/FYVE/PHD"/>
</dbReference>
<dbReference type="GO" id="GO:0008270">
    <property type="term" value="F:zinc ion binding"/>
    <property type="evidence" value="ECO:0007669"/>
    <property type="project" value="UniProtKB-KW"/>
</dbReference>
<dbReference type="Proteomes" id="UP000265716">
    <property type="component" value="Unassembled WGS sequence"/>
</dbReference>